<dbReference type="Gene3D" id="2.170.140.10">
    <property type="entry name" value="Chitin binding domain"/>
    <property type="match status" value="8"/>
</dbReference>
<dbReference type="AlphaFoldDB" id="A0AB40ABP9"/>
<keyword evidence="2" id="KW-0732">Signal</keyword>
<dbReference type="PANTHER" id="PTHR23301">
    <property type="entry name" value="CHITIN BINDING PERITROPHIN-A"/>
    <property type="match status" value="1"/>
</dbReference>
<evidence type="ECO:0000256" key="5">
    <source>
        <dbReference type="ARBA" id="ARBA00023180"/>
    </source>
</evidence>
<evidence type="ECO:0000256" key="3">
    <source>
        <dbReference type="ARBA" id="ARBA00022737"/>
    </source>
</evidence>
<feature type="domain" description="Chitin-binding type-2" evidence="7">
    <location>
        <begin position="666"/>
        <end position="720"/>
    </location>
</feature>
<sequence>MKLQQVRMIYKGYCMLAFICLIHPSISSVIKDSVKCTEGFVAVDADDCASYFQCLDDETVHFNCPNGSYFEKNNEICVVDELGVCPTSRRKCFNGDLFEDSKDCVTYFRCLHGNLVRERCPDGSFFNGISKSCRMDHRGSCKSQREICVEGELQADSDDCAGYLNCIGGVVVKEKCPGGSYFEPIFKLCQLDENGVCSSPSSECNEGEVQVDPSNCAGYLNCQNGKLETKSCPSGSYFEPTYKVCTVDLNGVCVEPPAKCTEGQLNLDPNNCAGYLKCIDGEFVEEQCSSGSFYDPKLATCLVDSEGVCVTKIKHCIEGVREEDPHNCAGYTQCIQGKTENLKCAFGSYFNETQGECMLDLVGVCVKSDDEVDIVEVEPPYSKSTVADRDRESTTDDESTETTVANLIRYAERLVVDLSFDMEDVQPQYTESTTDIEQQTDSTTPDQGTETTTANFLRYTESAATDLPGYTEGPEYAERTSTDLSGYTEGPEHDERTSTNLPGYTESPEHDERTYTEGPEYAKKNIAEIHSANLLQYTESTTSDWPLITESSLADLLEYQFTESTVSDWQTTDSALQSSTSNEINNPADLLEYQYTESTVSDWQTTDSALQSSTSNEISSPAELLEYQYTTSTVSSWQTTNSALQTSTSNEISNSIGNTSTTIPDNTFCIEYSLEEDPEDCAGYRQCIRGEIKKVKCDQGKYFNITQGDCLIDVNKVCDQLKKEDQDQFAKINVTDSPTTISVLETTTPYDPFAKCTEGRLKMDPNNCAGYLNCSDGELKAENCPSGFYFDPKLKICSVDIRATCITNIKFCVEGVREEDPNNCAGYRQCTQGVVVNLKCPNGKYFNVAERGCLADEHKVCVKTGEDYYPEEVLLDDSAPPMFLPEPTCSTYKNGVCADPLEKCFEGQLKLDPNNCAGYLICKYGQLVQELCPYGSYFDLSTKSCLVDRRGICVTNIEICEEGAREEDPQDCAGYRQCIQGDVENLKCPPGNYFNVPQRECLVDVDKVCQQTE</sequence>
<dbReference type="GeneID" id="118878120"/>
<dbReference type="InterPro" id="IPR002557">
    <property type="entry name" value="Chitin-bd_dom"/>
</dbReference>
<feature type="region of interest" description="Disordered" evidence="6">
    <location>
        <begin position="379"/>
        <end position="402"/>
    </location>
</feature>
<dbReference type="Proteomes" id="UP001652628">
    <property type="component" value="Chromosome 3"/>
</dbReference>
<evidence type="ECO:0000256" key="1">
    <source>
        <dbReference type="ARBA" id="ARBA00022669"/>
    </source>
</evidence>
<dbReference type="InterPro" id="IPR036508">
    <property type="entry name" value="Chitin-bd_dom_sf"/>
</dbReference>
<feature type="compositionally biased region" description="Polar residues" evidence="6">
    <location>
        <begin position="429"/>
        <end position="455"/>
    </location>
</feature>
<accession>A0AB40ABP9</accession>
<dbReference type="RefSeq" id="XP_036675468.3">
    <property type="nucleotide sequence ID" value="XM_036819573.3"/>
</dbReference>
<feature type="domain" description="Chitin-binding type-2" evidence="7">
    <location>
        <begin position="753"/>
        <end position="807"/>
    </location>
</feature>
<feature type="domain" description="Chitin-binding type-2" evidence="7">
    <location>
        <begin position="33"/>
        <end position="87"/>
    </location>
</feature>
<dbReference type="PROSITE" id="PS50940">
    <property type="entry name" value="CHIT_BIND_II"/>
    <property type="match status" value="11"/>
</dbReference>
<dbReference type="PANTHER" id="PTHR23301:SF106">
    <property type="entry name" value="CHITIN-BINDING TYPE-2 DOMAIN-CONTAINING PROTEIN-RELATED"/>
    <property type="match status" value="1"/>
</dbReference>
<feature type="domain" description="Chitin-binding type-2" evidence="7">
    <location>
        <begin position="957"/>
        <end position="1011"/>
    </location>
</feature>
<feature type="domain" description="Chitin-binding type-2" evidence="7">
    <location>
        <begin position="901"/>
        <end position="955"/>
    </location>
</feature>
<feature type="region of interest" description="Disordered" evidence="6">
    <location>
        <begin position="429"/>
        <end position="515"/>
    </location>
</feature>
<evidence type="ECO:0000256" key="2">
    <source>
        <dbReference type="ARBA" id="ARBA00022729"/>
    </source>
</evidence>
<feature type="domain" description="Chitin-binding type-2" evidence="7">
    <location>
        <begin position="89"/>
        <end position="143"/>
    </location>
</feature>
<evidence type="ECO:0000313" key="8">
    <source>
        <dbReference type="Proteomes" id="UP001652628"/>
    </source>
</evidence>
<keyword evidence="5" id="KW-0325">Glycoprotein</keyword>
<dbReference type="GO" id="GO:0005576">
    <property type="term" value="C:extracellular region"/>
    <property type="evidence" value="ECO:0007669"/>
    <property type="project" value="InterPro"/>
</dbReference>
<dbReference type="SMART" id="SM00494">
    <property type="entry name" value="ChtBD2"/>
    <property type="match status" value="11"/>
</dbReference>
<keyword evidence="8" id="KW-1185">Reference proteome</keyword>
<feature type="domain" description="Chitin-binding type-2" evidence="7">
    <location>
        <begin position="145"/>
        <end position="199"/>
    </location>
</feature>
<evidence type="ECO:0000259" key="7">
    <source>
        <dbReference type="PROSITE" id="PS50940"/>
    </source>
</evidence>
<evidence type="ECO:0000313" key="9">
    <source>
        <dbReference type="RefSeq" id="XP_036675468.3"/>
    </source>
</evidence>
<dbReference type="SUPFAM" id="SSF57625">
    <property type="entry name" value="Invertebrate chitin-binding proteins"/>
    <property type="match status" value="11"/>
</dbReference>
<evidence type="ECO:0000256" key="4">
    <source>
        <dbReference type="ARBA" id="ARBA00023157"/>
    </source>
</evidence>
<keyword evidence="4" id="KW-1015">Disulfide bond</keyword>
<gene>
    <name evidence="9" type="primary">LOC118878120</name>
</gene>
<organism evidence="8 9">
    <name type="scientific">Drosophila suzukii</name>
    <name type="common">Spotted-wing drosophila fruit fly</name>
    <dbReference type="NCBI Taxonomy" id="28584"/>
    <lineage>
        <taxon>Eukaryota</taxon>
        <taxon>Metazoa</taxon>
        <taxon>Ecdysozoa</taxon>
        <taxon>Arthropoda</taxon>
        <taxon>Hexapoda</taxon>
        <taxon>Insecta</taxon>
        <taxon>Pterygota</taxon>
        <taxon>Neoptera</taxon>
        <taxon>Endopterygota</taxon>
        <taxon>Diptera</taxon>
        <taxon>Brachycera</taxon>
        <taxon>Muscomorpha</taxon>
        <taxon>Ephydroidea</taxon>
        <taxon>Drosophilidae</taxon>
        <taxon>Drosophila</taxon>
        <taxon>Sophophora</taxon>
    </lineage>
</organism>
<feature type="domain" description="Chitin-binding type-2" evidence="7">
    <location>
        <begin position="201"/>
        <end position="255"/>
    </location>
</feature>
<keyword evidence="1" id="KW-0147">Chitin-binding</keyword>
<proteinExistence type="predicted"/>
<dbReference type="InterPro" id="IPR051940">
    <property type="entry name" value="Chitin_bind-dev_reg"/>
</dbReference>
<reference evidence="9" key="1">
    <citation type="submission" date="2025-08" db="UniProtKB">
        <authorList>
            <consortium name="RefSeq"/>
        </authorList>
    </citation>
    <scope>IDENTIFICATION</scope>
</reference>
<feature type="domain" description="Chitin-binding type-2" evidence="7">
    <location>
        <begin position="809"/>
        <end position="863"/>
    </location>
</feature>
<evidence type="ECO:0000256" key="6">
    <source>
        <dbReference type="SAM" id="MobiDB-lite"/>
    </source>
</evidence>
<keyword evidence="3" id="KW-0677">Repeat</keyword>
<feature type="domain" description="Chitin-binding type-2" evidence="7">
    <location>
        <begin position="313"/>
        <end position="367"/>
    </location>
</feature>
<name>A0AB40ABP9_DROSZ</name>
<protein>
    <recommendedName>
        <fullName evidence="7">Chitin-binding type-2 domain-containing protein</fullName>
    </recommendedName>
</protein>
<feature type="domain" description="Chitin-binding type-2" evidence="7">
    <location>
        <begin position="257"/>
        <end position="311"/>
    </location>
</feature>
<dbReference type="Pfam" id="PF01607">
    <property type="entry name" value="CBM_14"/>
    <property type="match status" value="11"/>
</dbReference>
<dbReference type="GO" id="GO:0008061">
    <property type="term" value="F:chitin binding"/>
    <property type="evidence" value="ECO:0007669"/>
    <property type="project" value="UniProtKB-KW"/>
</dbReference>